<name>A0AAV9IXA2_CYACA</name>
<dbReference type="EMBL" id="JANCYW010000009">
    <property type="protein sequence ID" value="KAK4536781.1"/>
    <property type="molecule type" value="Genomic_DNA"/>
</dbReference>
<gene>
    <name evidence="4" type="ORF">CDCA_CDCA09G2806</name>
</gene>
<evidence type="ECO:0000256" key="1">
    <source>
        <dbReference type="ARBA" id="ARBA00008724"/>
    </source>
</evidence>
<dbReference type="PANTHER" id="PTHR12532">
    <property type="entry name" value="TRANSLATIONAL ACTIVATOR OF CYTOCHROME C OXIDASE 1"/>
    <property type="match status" value="1"/>
</dbReference>
<evidence type="ECO:0000313" key="4">
    <source>
        <dbReference type="EMBL" id="KAK4536781.1"/>
    </source>
</evidence>
<protein>
    <submittedName>
        <fullName evidence="4">Uncharacterized protein</fullName>
    </submittedName>
</protein>
<dbReference type="InterPro" id="IPR048300">
    <property type="entry name" value="TACO1_YebC-like_2nd/3rd_dom"/>
</dbReference>
<dbReference type="AlphaFoldDB" id="A0AAV9IXA2"/>
<accession>A0AAV9IXA2</accession>
<dbReference type="Proteomes" id="UP001301350">
    <property type="component" value="Unassembled WGS sequence"/>
</dbReference>
<sequence>MAVLATAVRLAQPVRTWLRSWSGAFVRCDTTTIWPGRWEWRRPLAGHSHAANIWQKKAREDARRSKTFMRVTAAIVAAVRSGGGVADPTANARLATALEMARSVSMPKDRVERALKTAMSGRSASGRADDADCELEWVLYGGYVHAHPLLIECLTDNRRRTGPRVQTVIRKHGGVLADSNAVQWQFHRLGVVVLRFPGAVPPAWLERCIDTGLVDDLAVDVQSDDDDSALLELRCAPQTLAQLERTVQHWRATEASAPELVTAELTWRFNGATGASTATPAEPIQNLVQALEDDDDVHRVYTA</sequence>
<feature type="domain" description="TACO1/YebC-like N-terminal" evidence="3">
    <location>
        <begin position="48"/>
        <end position="118"/>
    </location>
</feature>
<reference evidence="4 5" key="1">
    <citation type="submission" date="2022-07" db="EMBL/GenBank/DDBJ databases">
        <title>Genome-wide signatures of adaptation to extreme environments.</title>
        <authorList>
            <person name="Cho C.H."/>
            <person name="Yoon H.S."/>
        </authorList>
    </citation>
    <scope>NUCLEOTIDE SEQUENCE [LARGE SCALE GENOMIC DNA]</scope>
    <source>
        <strain evidence="4 5">DBV 063 E5</strain>
    </source>
</reference>
<dbReference type="PANTHER" id="PTHR12532:SF0">
    <property type="entry name" value="TRANSLATIONAL ACTIVATOR OF CYTOCHROME C OXIDASE 1"/>
    <property type="match status" value="1"/>
</dbReference>
<evidence type="ECO:0000259" key="3">
    <source>
        <dbReference type="Pfam" id="PF20772"/>
    </source>
</evidence>
<comment type="caution">
    <text evidence="4">The sequence shown here is derived from an EMBL/GenBank/DDBJ whole genome shotgun (WGS) entry which is preliminary data.</text>
</comment>
<dbReference type="GO" id="GO:0005737">
    <property type="term" value="C:cytoplasm"/>
    <property type="evidence" value="ECO:0007669"/>
    <property type="project" value="UniProtKB-ARBA"/>
</dbReference>
<dbReference type="Gene3D" id="1.10.10.200">
    <property type="match status" value="1"/>
</dbReference>
<proteinExistence type="inferred from homology"/>
<keyword evidence="5" id="KW-1185">Reference proteome</keyword>
<organism evidence="4 5">
    <name type="scientific">Cyanidium caldarium</name>
    <name type="common">Red alga</name>
    <dbReference type="NCBI Taxonomy" id="2771"/>
    <lineage>
        <taxon>Eukaryota</taxon>
        <taxon>Rhodophyta</taxon>
        <taxon>Bangiophyceae</taxon>
        <taxon>Cyanidiales</taxon>
        <taxon>Cyanidiaceae</taxon>
        <taxon>Cyanidium</taxon>
    </lineage>
</organism>
<evidence type="ECO:0000259" key="2">
    <source>
        <dbReference type="Pfam" id="PF01709"/>
    </source>
</evidence>
<dbReference type="SUPFAM" id="SSF75625">
    <property type="entry name" value="YebC-like"/>
    <property type="match status" value="1"/>
</dbReference>
<comment type="similarity">
    <text evidence="1">Belongs to the TACO1 family.</text>
</comment>
<dbReference type="Pfam" id="PF20772">
    <property type="entry name" value="TACO1_YebC_N"/>
    <property type="match status" value="1"/>
</dbReference>
<feature type="domain" description="TACO1/YebC-like second and third" evidence="2">
    <location>
        <begin position="138"/>
        <end position="302"/>
    </location>
</feature>
<dbReference type="InterPro" id="IPR017856">
    <property type="entry name" value="Integrase-like_N"/>
</dbReference>
<dbReference type="InterPro" id="IPR026564">
    <property type="entry name" value="Transcrip_reg_TACO1-like_dom3"/>
</dbReference>
<dbReference type="InterPro" id="IPR049083">
    <property type="entry name" value="TACO1_YebC_N"/>
</dbReference>
<dbReference type="InterPro" id="IPR002876">
    <property type="entry name" value="Transcrip_reg_TACO1-like"/>
</dbReference>
<dbReference type="InterPro" id="IPR029072">
    <property type="entry name" value="YebC-like"/>
</dbReference>
<dbReference type="Pfam" id="PF01709">
    <property type="entry name" value="Transcrip_reg"/>
    <property type="match status" value="1"/>
</dbReference>
<evidence type="ECO:0000313" key="5">
    <source>
        <dbReference type="Proteomes" id="UP001301350"/>
    </source>
</evidence>
<dbReference type="Gene3D" id="3.30.70.980">
    <property type="match status" value="2"/>
</dbReference>